<dbReference type="EMBL" id="VSRR010001960">
    <property type="protein sequence ID" value="MPC28745.1"/>
    <property type="molecule type" value="Genomic_DNA"/>
</dbReference>
<comment type="caution">
    <text evidence="1">The sequence shown here is derived from an EMBL/GenBank/DDBJ whole genome shotgun (WGS) entry which is preliminary data.</text>
</comment>
<evidence type="ECO:0000313" key="1">
    <source>
        <dbReference type="EMBL" id="MPC28745.1"/>
    </source>
</evidence>
<sequence length="119" mass="13561">MVTLAARSPSVLTLVESREVARILHLSSGGRGWGQLELQAVHTQLWPEETHNIQDTVQLTECRTGMSWQPTPSPARFWRFRVRRKDCTSCCAVHLHRPIRVHVMGRIDGGGDRRYSVQC</sequence>
<reference evidence="1 2" key="1">
    <citation type="submission" date="2019-05" db="EMBL/GenBank/DDBJ databases">
        <title>Another draft genome of Portunus trituberculatus and its Hox gene families provides insights of decapod evolution.</title>
        <authorList>
            <person name="Jeong J.-H."/>
            <person name="Song I."/>
            <person name="Kim S."/>
            <person name="Choi T."/>
            <person name="Kim D."/>
            <person name="Ryu S."/>
            <person name="Kim W."/>
        </authorList>
    </citation>
    <scope>NUCLEOTIDE SEQUENCE [LARGE SCALE GENOMIC DNA]</scope>
    <source>
        <tissue evidence="1">Muscle</tissue>
    </source>
</reference>
<dbReference type="Proteomes" id="UP000324222">
    <property type="component" value="Unassembled WGS sequence"/>
</dbReference>
<evidence type="ECO:0000313" key="2">
    <source>
        <dbReference type="Proteomes" id="UP000324222"/>
    </source>
</evidence>
<dbReference type="AlphaFoldDB" id="A0A5B7E5Z5"/>
<accession>A0A5B7E5Z5</accession>
<keyword evidence="2" id="KW-1185">Reference proteome</keyword>
<protein>
    <submittedName>
        <fullName evidence="1">Uncharacterized protein</fullName>
    </submittedName>
</protein>
<name>A0A5B7E5Z5_PORTR</name>
<proteinExistence type="predicted"/>
<gene>
    <name evidence="1" type="ORF">E2C01_021956</name>
</gene>
<organism evidence="1 2">
    <name type="scientific">Portunus trituberculatus</name>
    <name type="common">Swimming crab</name>
    <name type="synonym">Neptunus trituberculatus</name>
    <dbReference type="NCBI Taxonomy" id="210409"/>
    <lineage>
        <taxon>Eukaryota</taxon>
        <taxon>Metazoa</taxon>
        <taxon>Ecdysozoa</taxon>
        <taxon>Arthropoda</taxon>
        <taxon>Crustacea</taxon>
        <taxon>Multicrustacea</taxon>
        <taxon>Malacostraca</taxon>
        <taxon>Eumalacostraca</taxon>
        <taxon>Eucarida</taxon>
        <taxon>Decapoda</taxon>
        <taxon>Pleocyemata</taxon>
        <taxon>Brachyura</taxon>
        <taxon>Eubrachyura</taxon>
        <taxon>Portunoidea</taxon>
        <taxon>Portunidae</taxon>
        <taxon>Portuninae</taxon>
        <taxon>Portunus</taxon>
    </lineage>
</organism>